<keyword evidence="4" id="KW-0732">Signal</keyword>
<evidence type="ECO:0000313" key="5">
    <source>
        <dbReference type="EMBL" id="HJA93279.1"/>
    </source>
</evidence>
<feature type="signal peptide" evidence="4">
    <location>
        <begin position="1"/>
        <end position="26"/>
    </location>
</feature>
<gene>
    <name evidence="5" type="ORF">H9717_09250</name>
</gene>
<dbReference type="Pfam" id="PF13432">
    <property type="entry name" value="TPR_16"/>
    <property type="match status" value="3"/>
</dbReference>
<evidence type="ECO:0000256" key="1">
    <source>
        <dbReference type="ARBA" id="ARBA00022737"/>
    </source>
</evidence>
<evidence type="ECO:0000313" key="6">
    <source>
        <dbReference type="Proteomes" id="UP000886858"/>
    </source>
</evidence>
<accession>A0A9D2I7J7</accession>
<dbReference type="InterPro" id="IPR050498">
    <property type="entry name" value="Ycf3"/>
</dbReference>
<feature type="repeat" description="TPR" evidence="3">
    <location>
        <begin position="100"/>
        <end position="133"/>
    </location>
</feature>
<dbReference type="PANTHER" id="PTHR44858">
    <property type="entry name" value="TETRATRICOPEPTIDE REPEAT PROTEIN 6"/>
    <property type="match status" value="1"/>
</dbReference>
<dbReference type="Pfam" id="PF13174">
    <property type="entry name" value="TPR_6"/>
    <property type="match status" value="1"/>
</dbReference>
<dbReference type="Gene3D" id="1.25.40.10">
    <property type="entry name" value="Tetratricopeptide repeat domain"/>
    <property type="match status" value="3"/>
</dbReference>
<keyword evidence="2 3" id="KW-0802">TPR repeat</keyword>
<keyword evidence="1" id="KW-0677">Repeat</keyword>
<sequence length="349" mass="39339">MNQNRKKITAILTIFFLALLSGCGSGKTENLDQGMALVEQLEYEEALKSFDAAVLNGEDAQLAYRGMGLAYMGLSQYDSAESSLQRALSYSDERPDQLDYDINYYLATAYYKQGNLDGAKGVYEAIIALRPKEKNAYYLKGVIELVQGDMEAASADFDTAVSINPQDYDLRIDIFCSCAENGQQELGQGYLQTVLDDEDSRLSDYNRGRMNYYLGNFDTARNALESARDTDSSSEVISLLGQTYEQLGDYNYAASVYNNYLSQTPDAQIYNQLGLCDLRIGDYSAALAAFQSGIAMEGNQIMQTLRFNEIVAYEYLGQFDQARLRMEEYLELYPDDTKAQREYEFLQTR</sequence>
<dbReference type="SMART" id="SM00028">
    <property type="entry name" value="TPR"/>
    <property type="match status" value="5"/>
</dbReference>
<feature type="repeat" description="TPR" evidence="3">
    <location>
        <begin position="234"/>
        <end position="267"/>
    </location>
</feature>
<evidence type="ECO:0000256" key="4">
    <source>
        <dbReference type="SAM" id="SignalP"/>
    </source>
</evidence>
<proteinExistence type="predicted"/>
<dbReference type="AlphaFoldDB" id="A0A9D2I7J7"/>
<dbReference type="EMBL" id="DWYY01000101">
    <property type="protein sequence ID" value="HJA93279.1"/>
    <property type="molecule type" value="Genomic_DNA"/>
</dbReference>
<dbReference type="SUPFAM" id="SSF48452">
    <property type="entry name" value="TPR-like"/>
    <property type="match status" value="2"/>
</dbReference>
<evidence type="ECO:0000256" key="2">
    <source>
        <dbReference type="ARBA" id="ARBA00022803"/>
    </source>
</evidence>
<dbReference type="PROSITE" id="PS50005">
    <property type="entry name" value="TPR"/>
    <property type="match status" value="4"/>
</dbReference>
<dbReference type="PROSITE" id="PS51257">
    <property type="entry name" value="PROKAR_LIPOPROTEIN"/>
    <property type="match status" value="1"/>
</dbReference>
<dbReference type="InterPro" id="IPR019734">
    <property type="entry name" value="TPR_rpt"/>
</dbReference>
<evidence type="ECO:0000256" key="3">
    <source>
        <dbReference type="PROSITE-ProRule" id="PRU00339"/>
    </source>
</evidence>
<comment type="caution">
    <text evidence="5">The sequence shown here is derived from an EMBL/GenBank/DDBJ whole genome shotgun (WGS) entry which is preliminary data.</text>
</comment>
<reference evidence="5" key="1">
    <citation type="journal article" date="2021" name="PeerJ">
        <title>Extensive microbial diversity within the chicken gut microbiome revealed by metagenomics and culture.</title>
        <authorList>
            <person name="Gilroy R."/>
            <person name="Ravi A."/>
            <person name="Getino M."/>
            <person name="Pursley I."/>
            <person name="Horton D.L."/>
            <person name="Alikhan N.F."/>
            <person name="Baker D."/>
            <person name="Gharbi K."/>
            <person name="Hall N."/>
            <person name="Watson M."/>
            <person name="Adriaenssens E.M."/>
            <person name="Foster-Nyarko E."/>
            <person name="Jarju S."/>
            <person name="Secka A."/>
            <person name="Antonio M."/>
            <person name="Oren A."/>
            <person name="Chaudhuri R.R."/>
            <person name="La Ragione R."/>
            <person name="Hildebrand F."/>
            <person name="Pallen M.J."/>
        </authorList>
    </citation>
    <scope>NUCLEOTIDE SEQUENCE</scope>
    <source>
        <strain evidence="5">CHK179-7159</strain>
    </source>
</reference>
<dbReference type="InterPro" id="IPR011990">
    <property type="entry name" value="TPR-like_helical_dom_sf"/>
</dbReference>
<protein>
    <submittedName>
        <fullName evidence="5">Tetratricopeptide repeat protein</fullName>
    </submittedName>
</protein>
<feature type="repeat" description="TPR" evidence="3">
    <location>
        <begin position="61"/>
        <end position="94"/>
    </location>
</feature>
<name>A0A9D2I7J7_9FIRM</name>
<feature type="repeat" description="TPR" evidence="3">
    <location>
        <begin position="134"/>
        <end position="167"/>
    </location>
</feature>
<feature type="chain" id="PRO_5038933511" evidence="4">
    <location>
        <begin position="27"/>
        <end position="349"/>
    </location>
</feature>
<reference evidence="5" key="2">
    <citation type="submission" date="2021-04" db="EMBL/GenBank/DDBJ databases">
        <authorList>
            <person name="Gilroy R."/>
        </authorList>
    </citation>
    <scope>NUCLEOTIDE SEQUENCE</scope>
    <source>
        <strain evidence="5">CHK179-7159</strain>
    </source>
</reference>
<dbReference type="Proteomes" id="UP000886858">
    <property type="component" value="Unassembled WGS sequence"/>
</dbReference>
<dbReference type="PANTHER" id="PTHR44858:SF1">
    <property type="entry name" value="UDP-N-ACETYLGLUCOSAMINE--PEPTIDE N-ACETYLGLUCOSAMINYLTRANSFERASE SPINDLY-RELATED"/>
    <property type="match status" value="1"/>
</dbReference>
<organism evidence="5 6">
    <name type="scientific">Candidatus Eisenbergiella merdipullorum</name>
    <dbReference type="NCBI Taxonomy" id="2838553"/>
    <lineage>
        <taxon>Bacteria</taxon>
        <taxon>Bacillati</taxon>
        <taxon>Bacillota</taxon>
        <taxon>Clostridia</taxon>
        <taxon>Lachnospirales</taxon>
        <taxon>Lachnospiraceae</taxon>
        <taxon>Eisenbergiella</taxon>
    </lineage>
</organism>